<gene>
    <name evidence="1" type="ORF">GUJ93_ZPchr0014g46499</name>
</gene>
<reference evidence="1" key="1">
    <citation type="journal article" date="2021" name="bioRxiv">
        <title>Whole Genome Assembly and Annotation of Northern Wild Rice, Zizania palustris L., Supports a Whole Genome Duplication in the Zizania Genus.</title>
        <authorList>
            <person name="Haas M."/>
            <person name="Kono T."/>
            <person name="Macchietto M."/>
            <person name="Millas R."/>
            <person name="McGilp L."/>
            <person name="Shao M."/>
            <person name="Duquette J."/>
            <person name="Hirsch C.N."/>
            <person name="Kimball J."/>
        </authorList>
    </citation>
    <scope>NUCLEOTIDE SEQUENCE</scope>
    <source>
        <tissue evidence="1">Fresh leaf tissue</tissue>
    </source>
</reference>
<comment type="caution">
    <text evidence="1">The sequence shown here is derived from an EMBL/GenBank/DDBJ whole genome shotgun (WGS) entry which is preliminary data.</text>
</comment>
<keyword evidence="2" id="KW-1185">Reference proteome</keyword>
<accession>A0A8J5VRZ5</accession>
<organism evidence="1 2">
    <name type="scientific">Zizania palustris</name>
    <name type="common">Northern wild rice</name>
    <dbReference type="NCBI Taxonomy" id="103762"/>
    <lineage>
        <taxon>Eukaryota</taxon>
        <taxon>Viridiplantae</taxon>
        <taxon>Streptophyta</taxon>
        <taxon>Embryophyta</taxon>
        <taxon>Tracheophyta</taxon>
        <taxon>Spermatophyta</taxon>
        <taxon>Magnoliopsida</taxon>
        <taxon>Liliopsida</taxon>
        <taxon>Poales</taxon>
        <taxon>Poaceae</taxon>
        <taxon>BOP clade</taxon>
        <taxon>Oryzoideae</taxon>
        <taxon>Oryzeae</taxon>
        <taxon>Zizaniinae</taxon>
        <taxon>Zizania</taxon>
    </lineage>
</organism>
<proteinExistence type="predicted"/>
<evidence type="ECO:0000313" key="2">
    <source>
        <dbReference type="Proteomes" id="UP000729402"/>
    </source>
</evidence>
<evidence type="ECO:0000313" key="1">
    <source>
        <dbReference type="EMBL" id="KAG8082322.1"/>
    </source>
</evidence>
<reference evidence="1" key="2">
    <citation type="submission" date="2021-02" db="EMBL/GenBank/DDBJ databases">
        <authorList>
            <person name="Kimball J.A."/>
            <person name="Haas M.W."/>
            <person name="Macchietto M."/>
            <person name="Kono T."/>
            <person name="Duquette J."/>
            <person name="Shao M."/>
        </authorList>
    </citation>
    <scope>NUCLEOTIDE SEQUENCE</scope>
    <source>
        <tissue evidence="1">Fresh leaf tissue</tissue>
    </source>
</reference>
<protein>
    <submittedName>
        <fullName evidence="1">Uncharacterized protein</fullName>
    </submittedName>
</protein>
<dbReference type="EMBL" id="JAAALK010000086">
    <property type="protein sequence ID" value="KAG8082322.1"/>
    <property type="molecule type" value="Genomic_DNA"/>
</dbReference>
<dbReference type="AlphaFoldDB" id="A0A8J5VRZ5"/>
<sequence length="70" mass="8111">MLLKIDGPFAMKLINKKMYCLPSRKKLCCLWKLAVEVKNATPKKRKHCNYPNSVMLEDILKNNGFAVEKN</sequence>
<name>A0A8J5VRZ5_ZIZPA</name>
<dbReference type="Proteomes" id="UP000729402">
    <property type="component" value="Unassembled WGS sequence"/>
</dbReference>